<organism evidence="6 7">
    <name type="scientific">Faecalimonas umbilicata</name>
    <dbReference type="NCBI Taxonomy" id="1912855"/>
    <lineage>
        <taxon>Bacteria</taxon>
        <taxon>Bacillati</taxon>
        <taxon>Bacillota</taxon>
        <taxon>Clostridia</taxon>
        <taxon>Lachnospirales</taxon>
        <taxon>Lachnospiraceae</taxon>
        <taxon>Faecalimonas</taxon>
    </lineage>
</organism>
<dbReference type="GO" id="GO:0003676">
    <property type="term" value="F:nucleic acid binding"/>
    <property type="evidence" value="ECO:0007669"/>
    <property type="project" value="InterPro"/>
</dbReference>
<dbReference type="InterPro" id="IPR036397">
    <property type="entry name" value="RNaseH_sf"/>
</dbReference>
<keyword evidence="1" id="KW-0233">DNA recombination</keyword>
<dbReference type="Proteomes" id="UP000702954">
    <property type="component" value="Unassembled WGS sequence"/>
</dbReference>
<name>A0A4R3JCE9_9FIRM</name>
<evidence type="ECO:0000313" key="3">
    <source>
        <dbReference type="EMBL" id="GBU04572.1"/>
    </source>
</evidence>
<dbReference type="Gene3D" id="1.10.10.60">
    <property type="entry name" value="Homeodomain-like"/>
    <property type="match status" value="1"/>
</dbReference>
<evidence type="ECO:0000259" key="2">
    <source>
        <dbReference type="PROSITE" id="PS50994"/>
    </source>
</evidence>
<dbReference type="EMBL" id="BHEO01000008">
    <property type="protein sequence ID" value="GBU06662.1"/>
    <property type="molecule type" value="Genomic_DNA"/>
</dbReference>
<dbReference type="Pfam" id="PF13936">
    <property type="entry name" value="HTH_38"/>
    <property type="match status" value="1"/>
</dbReference>
<feature type="domain" description="Integrase catalytic" evidence="2">
    <location>
        <begin position="177"/>
        <end position="335"/>
    </location>
</feature>
<dbReference type="InterPro" id="IPR051917">
    <property type="entry name" value="Transposase-Integrase"/>
</dbReference>
<evidence type="ECO:0000313" key="8">
    <source>
        <dbReference type="Proteomes" id="UP000702954"/>
    </source>
</evidence>
<reference evidence="3 8" key="1">
    <citation type="journal article" date="2018" name="Int. J. Syst. Evol. Microbiol.">
        <title>Draft Genome Sequence of Faecalimonas umbilicata JCM 30896T, an Acetate-Producing Bacterium Isolated from Human Feces.</title>
        <authorList>
            <person name="Sakamoto M."/>
            <person name="Ikeyama N."/>
            <person name="Yuki M."/>
            <person name="Ohkuma M."/>
        </authorList>
    </citation>
    <scope>NUCLEOTIDE SEQUENCE [LARGE SCALE GENOMIC DNA]</scope>
    <source>
        <strain evidence="3 8">EGH7</strain>
    </source>
</reference>
<dbReference type="InterPro" id="IPR001584">
    <property type="entry name" value="Integrase_cat-core"/>
</dbReference>
<dbReference type="InterPro" id="IPR053392">
    <property type="entry name" value="Transposase_IS30-like"/>
</dbReference>
<dbReference type="PANTHER" id="PTHR10948">
    <property type="entry name" value="TRANSPOSASE"/>
    <property type="match status" value="1"/>
</dbReference>
<sequence length="347" mass="40922">MENKGKHLTLEERKSIAALHGQGKSPYKIGKILCRASNTIRNELRRGTVSQVVNEYHEINMYFPDTGEMIYRKNRCKSRKIGKRKQCEDFLKFIEREVKEEKRSFAAARAKALKQGNFKKSQVVSVDTLYRYAEEGKIDVKAIDLPEKVKRKKKRRKYCRRNKYLKGKSIEERAETINTREEFGHWEIDCVIGKKSGDKVLLTLTERLTRKEIIRRIPKKDIQSVHGALNKLKKEMAEFDQVFKSITSDNGLEFAKLHQWGKQSGVDIYYAHPYSSWERGTNENTNHLIRRFFPKGTEAKRLTKKRIEEIENWINTLYRKVIGWRTSEEYYKEELEKILLLNVVPST</sequence>
<evidence type="ECO:0000313" key="4">
    <source>
        <dbReference type="EMBL" id="GBU04863.1"/>
    </source>
</evidence>
<reference evidence="6 7" key="2">
    <citation type="submission" date="2019-03" db="EMBL/GenBank/DDBJ databases">
        <title>Genomic Encyclopedia of Type Strains, Phase IV (KMG-IV): sequencing the most valuable type-strain genomes for metagenomic binning, comparative biology and taxonomic classification.</title>
        <authorList>
            <person name="Goeker M."/>
        </authorList>
    </citation>
    <scope>NUCLEOTIDE SEQUENCE [LARGE SCALE GENOMIC DNA]</scope>
    <source>
        <strain evidence="6 7">DSM 103426</strain>
    </source>
</reference>
<dbReference type="EMBL" id="SLZV01000029">
    <property type="protein sequence ID" value="TCS63337.1"/>
    <property type="molecule type" value="Genomic_DNA"/>
</dbReference>
<dbReference type="Gene3D" id="3.30.420.10">
    <property type="entry name" value="Ribonuclease H-like superfamily/Ribonuclease H"/>
    <property type="match status" value="1"/>
</dbReference>
<proteinExistence type="predicted"/>
<gene>
    <name evidence="6" type="ORF">EDD74_1291</name>
    <name evidence="3" type="ORF">FAEUMB_11130</name>
    <name evidence="4" type="ORF">FAEUMB_14040</name>
    <name evidence="5" type="ORF">FAEUMB_32030</name>
</gene>
<dbReference type="GO" id="GO:0004803">
    <property type="term" value="F:transposase activity"/>
    <property type="evidence" value="ECO:0007669"/>
    <property type="project" value="TreeGrafter"/>
</dbReference>
<dbReference type="GO" id="GO:0005829">
    <property type="term" value="C:cytosol"/>
    <property type="evidence" value="ECO:0007669"/>
    <property type="project" value="TreeGrafter"/>
</dbReference>
<dbReference type="InterPro" id="IPR012337">
    <property type="entry name" value="RNaseH-like_sf"/>
</dbReference>
<evidence type="ECO:0000313" key="5">
    <source>
        <dbReference type="EMBL" id="GBU06662.1"/>
    </source>
</evidence>
<protein>
    <submittedName>
        <fullName evidence="6">IS30 family transposase</fullName>
    </submittedName>
</protein>
<dbReference type="GO" id="GO:0032196">
    <property type="term" value="P:transposition"/>
    <property type="evidence" value="ECO:0007669"/>
    <property type="project" value="TreeGrafter"/>
</dbReference>
<dbReference type="Proteomes" id="UP000294613">
    <property type="component" value="Unassembled WGS sequence"/>
</dbReference>
<comment type="caution">
    <text evidence="6">The sequence shown here is derived from an EMBL/GenBank/DDBJ whole genome shotgun (WGS) entry which is preliminary data.</text>
</comment>
<evidence type="ECO:0000256" key="1">
    <source>
        <dbReference type="ARBA" id="ARBA00023172"/>
    </source>
</evidence>
<dbReference type="EMBL" id="BHEO01000005">
    <property type="protein sequence ID" value="GBU04863.1"/>
    <property type="molecule type" value="Genomic_DNA"/>
</dbReference>
<dbReference type="GO" id="GO:0015074">
    <property type="term" value="P:DNA integration"/>
    <property type="evidence" value="ECO:0007669"/>
    <property type="project" value="InterPro"/>
</dbReference>
<dbReference type="PANTHER" id="PTHR10948:SF23">
    <property type="entry name" value="TRANSPOSASE INSI FOR INSERTION SEQUENCE ELEMENT IS30A-RELATED"/>
    <property type="match status" value="1"/>
</dbReference>
<keyword evidence="8" id="KW-1185">Reference proteome</keyword>
<dbReference type="PROSITE" id="PS50994">
    <property type="entry name" value="INTEGRASE"/>
    <property type="match status" value="1"/>
</dbReference>
<dbReference type="NCBIfam" id="NF033563">
    <property type="entry name" value="transpos_IS30"/>
    <property type="match status" value="1"/>
</dbReference>
<dbReference type="SUPFAM" id="SSF53098">
    <property type="entry name" value="Ribonuclease H-like"/>
    <property type="match status" value="1"/>
</dbReference>
<dbReference type="EMBL" id="BHEO01000005">
    <property type="protein sequence ID" value="GBU04572.1"/>
    <property type="molecule type" value="Genomic_DNA"/>
</dbReference>
<evidence type="ECO:0000313" key="7">
    <source>
        <dbReference type="Proteomes" id="UP000294613"/>
    </source>
</evidence>
<dbReference type="GO" id="GO:0006310">
    <property type="term" value="P:DNA recombination"/>
    <property type="evidence" value="ECO:0007669"/>
    <property type="project" value="UniProtKB-KW"/>
</dbReference>
<evidence type="ECO:0000313" key="6">
    <source>
        <dbReference type="EMBL" id="TCS63337.1"/>
    </source>
</evidence>
<dbReference type="AlphaFoldDB" id="A0A4R3JCE9"/>
<dbReference type="InterPro" id="IPR025246">
    <property type="entry name" value="IS30-like_HTH"/>
</dbReference>
<accession>A0A4R3JCE9</accession>
<dbReference type="RefSeq" id="WP_116441427.1">
    <property type="nucleotide sequence ID" value="NZ_BHEO01000005.1"/>
</dbReference>